<sequence length="467" mass="52008">MTITTSYIPCSPITTPTLSPDTTAIPIADVSLWAVGAVQSVLCFEGALDGERLRKAVGLLSGVWPTLAGRYERVKKGDDYEFSLRLTSSPIPFETQTIESDQAFPDKHVVQPTLSPFLPPLGKNYHLPNTDAHLFSVRVTTLLPSGKSVLGIETSHVFIDGETKRKLLKMLDAFYVHGEAARENMVELAGYDLPTFFPHVGPLPAYDPSWNLGVGRTNKGHDLSECVKQYTAAITQSVQTVVELHRSEIKLLRDQYQQEAGLKLSEQDALSAWWIYLIKKVGVEDVNTVIYICNYRSFSPGHPSFPPNLSTLASNVAQMRHIPIPPTSSPSSSPALVAKAIREGVVKLRDSSDETLRWIATAAYELRKAAIEEKGQIVLPRPGEVSVNSNMRMDWNVSYGFPAHEVAFHTVFSIPRFLRVFRANPREGEEKGERLELIFNVADEGVKRKVQEAVDQERRAWNQSNVR</sequence>
<dbReference type="EMBL" id="AWGJ01000012">
    <property type="protein sequence ID" value="ODN74149.1"/>
    <property type="molecule type" value="Genomic_DNA"/>
</dbReference>
<dbReference type="RefSeq" id="XP_018990011.1">
    <property type="nucleotide sequence ID" value="XM_019142368.1"/>
</dbReference>
<proteinExistence type="predicted"/>
<evidence type="ECO:0000313" key="2">
    <source>
        <dbReference type="Proteomes" id="UP000094065"/>
    </source>
</evidence>
<protein>
    <submittedName>
        <fullName evidence="1">Uncharacterized protein</fullName>
    </submittedName>
</protein>
<reference evidence="1 2" key="1">
    <citation type="submission" date="2016-06" db="EMBL/GenBank/DDBJ databases">
        <title>Evolution of pathogenesis and genome organization in the Tremellales.</title>
        <authorList>
            <person name="Cuomo C."/>
            <person name="Litvintseva A."/>
            <person name="Heitman J."/>
            <person name="Chen Y."/>
            <person name="Sun S."/>
            <person name="Springer D."/>
            <person name="Dromer F."/>
            <person name="Young S."/>
            <person name="Zeng Q."/>
            <person name="Chapman S."/>
            <person name="Gujja S."/>
            <person name="Saif S."/>
            <person name="Birren B."/>
        </authorList>
    </citation>
    <scope>NUCLEOTIDE SEQUENCE [LARGE SCALE GENOMIC DNA]</scope>
    <source>
        <strain evidence="1 2">CBS 6039</strain>
    </source>
</reference>
<dbReference type="OrthoDB" id="2581980at2759"/>
<dbReference type="GeneID" id="30158909"/>
<dbReference type="InterPro" id="IPR023213">
    <property type="entry name" value="CAT-like_dom_sf"/>
</dbReference>
<name>A0A1E3HCS6_9TREE</name>
<keyword evidence="2" id="KW-1185">Reference proteome</keyword>
<dbReference type="Proteomes" id="UP000094065">
    <property type="component" value="Unassembled WGS sequence"/>
</dbReference>
<dbReference type="AlphaFoldDB" id="A0A1E3HCS6"/>
<accession>A0A1E3HCS6</accession>
<gene>
    <name evidence="1" type="ORF">L202_07600</name>
</gene>
<dbReference type="Gene3D" id="3.30.559.10">
    <property type="entry name" value="Chloramphenicol acetyltransferase-like domain"/>
    <property type="match status" value="1"/>
</dbReference>
<organism evidence="1 2">
    <name type="scientific">Cryptococcus amylolentus CBS 6039</name>
    <dbReference type="NCBI Taxonomy" id="1295533"/>
    <lineage>
        <taxon>Eukaryota</taxon>
        <taxon>Fungi</taxon>
        <taxon>Dikarya</taxon>
        <taxon>Basidiomycota</taxon>
        <taxon>Agaricomycotina</taxon>
        <taxon>Tremellomycetes</taxon>
        <taxon>Tremellales</taxon>
        <taxon>Cryptococcaceae</taxon>
        <taxon>Cryptococcus</taxon>
    </lineage>
</organism>
<evidence type="ECO:0000313" key="1">
    <source>
        <dbReference type="EMBL" id="ODN74149.1"/>
    </source>
</evidence>
<comment type="caution">
    <text evidence="1">The sequence shown here is derived from an EMBL/GenBank/DDBJ whole genome shotgun (WGS) entry which is preliminary data.</text>
</comment>